<dbReference type="SMART" id="SM00356">
    <property type="entry name" value="ZnF_C3H1"/>
    <property type="match status" value="1"/>
</dbReference>
<dbReference type="InterPro" id="IPR036483">
    <property type="entry name" value="PWI_dom_sf"/>
</dbReference>
<keyword evidence="5 7" id="KW-0694">RNA-binding</keyword>
<dbReference type="STRING" id="240176.A8N0V3"/>
<dbReference type="Gene3D" id="1.20.1390.10">
    <property type="entry name" value="PWI domain"/>
    <property type="match status" value="1"/>
</dbReference>
<dbReference type="SUPFAM" id="SSF90229">
    <property type="entry name" value="CCCH zinc finger"/>
    <property type="match status" value="1"/>
</dbReference>
<feature type="region of interest" description="Disordered" evidence="9">
    <location>
        <begin position="330"/>
        <end position="394"/>
    </location>
</feature>
<evidence type="ECO:0000259" key="11">
    <source>
        <dbReference type="PROSITE" id="PS50103"/>
    </source>
</evidence>
<feature type="region of interest" description="Disordered" evidence="9">
    <location>
        <begin position="495"/>
        <end position="528"/>
    </location>
</feature>
<proteinExistence type="predicted"/>
<feature type="compositionally biased region" description="Gly residues" evidence="9">
    <location>
        <begin position="369"/>
        <end position="382"/>
    </location>
</feature>
<dbReference type="InterPro" id="IPR035979">
    <property type="entry name" value="RBD_domain_sf"/>
</dbReference>
<dbReference type="InParanoid" id="A8N0V3"/>
<feature type="domain" description="RRM" evidence="10">
    <location>
        <begin position="397"/>
        <end position="469"/>
    </location>
</feature>
<dbReference type="GO" id="GO:0003723">
    <property type="term" value="F:RNA binding"/>
    <property type="evidence" value="ECO:0007669"/>
    <property type="project" value="UniProtKB-UniRule"/>
</dbReference>
<dbReference type="HOGENOM" id="CLU_017928_0_0_1"/>
<comment type="function">
    <text evidence="6">May be involved in the turnover of nuclear polyadenylated (pA+) RNA.</text>
</comment>
<dbReference type="SUPFAM" id="SSF54928">
    <property type="entry name" value="RNA-binding domain, RBD"/>
    <property type="match status" value="1"/>
</dbReference>
<dbReference type="EMBL" id="AACS02000001">
    <property type="protein sequence ID" value="EAU93337.2"/>
    <property type="molecule type" value="Genomic_DNA"/>
</dbReference>
<dbReference type="GO" id="GO:0008270">
    <property type="term" value="F:zinc ion binding"/>
    <property type="evidence" value="ECO:0007669"/>
    <property type="project" value="UniProtKB-KW"/>
</dbReference>
<keyword evidence="3 8" id="KW-0863">Zinc-finger</keyword>
<dbReference type="OMA" id="ITYDSHA"/>
<feature type="compositionally biased region" description="Low complexity" evidence="9">
    <location>
        <begin position="763"/>
        <end position="780"/>
    </location>
</feature>
<feature type="zinc finger region" description="C3H1-type" evidence="8">
    <location>
        <begin position="184"/>
        <end position="212"/>
    </location>
</feature>
<dbReference type="GO" id="GO:0005634">
    <property type="term" value="C:nucleus"/>
    <property type="evidence" value="ECO:0007669"/>
    <property type="project" value="TreeGrafter"/>
</dbReference>
<dbReference type="Pfam" id="PF00642">
    <property type="entry name" value="zf-CCCH"/>
    <property type="match status" value="1"/>
</dbReference>
<evidence type="ECO:0000256" key="2">
    <source>
        <dbReference type="ARBA" id="ARBA00022723"/>
    </source>
</evidence>
<dbReference type="GeneID" id="6004928"/>
<evidence type="ECO:0000256" key="1">
    <source>
        <dbReference type="ARBA" id="ARBA00022664"/>
    </source>
</evidence>
<keyword evidence="4 8" id="KW-0862">Zinc</keyword>
<feature type="compositionally biased region" description="Basic and acidic residues" evidence="9">
    <location>
        <begin position="121"/>
        <end position="131"/>
    </location>
</feature>
<gene>
    <name evidence="12" type="ORF">CC1G_08650</name>
</gene>
<feature type="compositionally biased region" description="Low complexity" evidence="9">
    <location>
        <begin position="501"/>
        <end position="528"/>
    </location>
</feature>
<dbReference type="InterPro" id="IPR000571">
    <property type="entry name" value="Znf_CCCH"/>
</dbReference>
<feature type="region of interest" description="Disordered" evidence="9">
    <location>
        <begin position="647"/>
        <end position="690"/>
    </location>
</feature>
<dbReference type="RefSeq" id="XP_001828504.2">
    <property type="nucleotide sequence ID" value="XM_001828452.2"/>
</dbReference>
<dbReference type="InterPro" id="IPR000504">
    <property type="entry name" value="RRM_dom"/>
</dbReference>
<dbReference type="eggNOG" id="KOG2135">
    <property type="taxonomic scope" value="Eukaryota"/>
</dbReference>
<dbReference type="SMART" id="SM00360">
    <property type="entry name" value="RRM"/>
    <property type="match status" value="1"/>
</dbReference>
<accession>A8N0V3</accession>
<dbReference type="InterPro" id="IPR002483">
    <property type="entry name" value="PWI_dom"/>
</dbReference>
<organism evidence="12 13">
    <name type="scientific">Coprinopsis cinerea (strain Okayama-7 / 130 / ATCC MYA-4618 / FGSC 9003)</name>
    <name type="common">Inky cap fungus</name>
    <name type="synonym">Hormographiella aspergillata</name>
    <dbReference type="NCBI Taxonomy" id="240176"/>
    <lineage>
        <taxon>Eukaryota</taxon>
        <taxon>Fungi</taxon>
        <taxon>Dikarya</taxon>
        <taxon>Basidiomycota</taxon>
        <taxon>Agaricomycotina</taxon>
        <taxon>Agaricomycetes</taxon>
        <taxon>Agaricomycetidae</taxon>
        <taxon>Agaricales</taxon>
        <taxon>Agaricineae</taxon>
        <taxon>Psathyrellaceae</taxon>
        <taxon>Coprinopsis</taxon>
    </lineage>
</organism>
<feature type="compositionally biased region" description="Low complexity" evidence="9">
    <location>
        <begin position="672"/>
        <end position="683"/>
    </location>
</feature>
<comment type="caution">
    <text evidence="12">The sequence shown here is derived from an EMBL/GenBank/DDBJ whole genome shotgun (WGS) entry which is preliminary data.</text>
</comment>
<dbReference type="SUPFAM" id="SSF101233">
    <property type="entry name" value="PWI domain"/>
    <property type="match status" value="1"/>
</dbReference>
<dbReference type="PANTHER" id="PTHR14398:SF0">
    <property type="entry name" value="ZINC FINGER PROTEIN SWM"/>
    <property type="match status" value="1"/>
</dbReference>
<dbReference type="PANTHER" id="PTHR14398">
    <property type="entry name" value="RNA RECOGNITION RRM/RNP DOMAIN"/>
    <property type="match status" value="1"/>
</dbReference>
<dbReference type="OrthoDB" id="443401at2759"/>
<evidence type="ECO:0000313" key="13">
    <source>
        <dbReference type="Proteomes" id="UP000001861"/>
    </source>
</evidence>
<dbReference type="Proteomes" id="UP000001861">
    <property type="component" value="Unassembled WGS sequence"/>
</dbReference>
<feature type="region of interest" description="Disordered" evidence="9">
    <location>
        <begin position="578"/>
        <end position="632"/>
    </location>
</feature>
<dbReference type="InterPro" id="IPR036855">
    <property type="entry name" value="Znf_CCCH_sf"/>
</dbReference>
<keyword evidence="13" id="KW-1185">Reference proteome</keyword>
<keyword evidence="1" id="KW-0507">mRNA processing</keyword>
<feature type="region of interest" description="Disordered" evidence="9">
    <location>
        <begin position="244"/>
        <end position="309"/>
    </location>
</feature>
<evidence type="ECO:0000256" key="9">
    <source>
        <dbReference type="SAM" id="MobiDB-lite"/>
    </source>
</evidence>
<sequence length="827" mass="88179">MIFDPASAPHLKPWLVRTLEPICDAEPGALADYILALLKHNVPEPEMRKELQVQLEEFLENECKSFIDTLFTVLRTKSYLPYSTNPPSPPPANDEGKSTPLDGTTTSGAAGPSSDRTRKRSFGDDERDTRPSKGPRLSADGDFSRYGNGRADQQWGGGRQGMVQEGAAYGGQMNGRRQGYQPPGQKRGICRDYHNHGFCARGETCKYSHGDDAVIPSQLYPMVPPMMPFNYLYNMFNAQQPYDPNDARIDGHAGGPRQHQRAPIMPREGGAHPHASGELPVIQDLTPSAPTDPNAPQKPPMPQQPSMANMSIPPQLMAMMPGIDPSMFAAGMPPFAGPPMDPSGNMPPGSDATAPQGPPSNQTNPNFRGRGGPSNRGRGGSFGADASSFRPNRRGDKTLVVEKIPEDKLSLDSITSWFKKFGEVTNVAVDPRGGKALVSFATHEEARAAWKSEDAVFNNRFVKVFWHKPMEGHGQVGQRALAASASLVANLNAKETGGTQAGSSSSTASQAGASASASPAPAAAPKKSTQSSAAAALAAKQELLEKQITEQKALMNELTGATAERKKEIMARLRKLNEEMTTAKDTPTPPPPSKKPTPESTDAKGQDKDTEMQPPEGEATGEETTEQLKAKLERLKAEAASLGIESADASGGYSGYRGGYRGRGRGRGFYRGGPAMRGGPPRGSLKLDNRPKKLLVKGANGESEVQHVKDWYESLGQVENIETLDGGDVLVSFRTRAAAEQGLAKGTSIPGIPNKLTITWHVSKSPAPSTTPAPSSSKPTGDATGSSTSMAVDKDPGAEEDGGRSPPRHEEEEVGGWGGYDDGMGML</sequence>
<feature type="region of interest" description="Disordered" evidence="9">
    <location>
        <begin position="762"/>
        <end position="827"/>
    </location>
</feature>
<evidence type="ECO:0000256" key="3">
    <source>
        <dbReference type="ARBA" id="ARBA00022771"/>
    </source>
</evidence>
<dbReference type="Pfam" id="PF01480">
    <property type="entry name" value="PWI"/>
    <property type="match status" value="1"/>
</dbReference>
<reference evidence="12 13" key="1">
    <citation type="journal article" date="2010" name="Proc. Natl. Acad. Sci. U.S.A.">
        <title>Insights into evolution of multicellular fungi from the assembled chromosomes of the mushroom Coprinopsis cinerea (Coprinus cinereus).</title>
        <authorList>
            <person name="Stajich J.E."/>
            <person name="Wilke S.K."/>
            <person name="Ahren D."/>
            <person name="Au C.H."/>
            <person name="Birren B.W."/>
            <person name="Borodovsky M."/>
            <person name="Burns C."/>
            <person name="Canback B."/>
            <person name="Casselton L.A."/>
            <person name="Cheng C.K."/>
            <person name="Deng J."/>
            <person name="Dietrich F.S."/>
            <person name="Fargo D.C."/>
            <person name="Farman M.L."/>
            <person name="Gathman A.C."/>
            <person name="Goldberg J."/>
            <person name="Guigo R."/>
            <person name="Hoegger P.J."/>
            <person name="Hooker J.B."/>
            <person name="Huggins A."/>
            <person name="James T.Y."/>
            <person name="Kamada T."/>
            <person name="Kilaru S."/>
            <person name="Kodira C."/>
            <person name="Kues U."/>
            <person name="Kupfer D."/>
            <person name="Kwan H.S."/>
            <person name="Lomsadze A."/>
            <person name="Li W."/>
            <person name="Lilly W.W."/>
            <person name="Ma L.J."/>
            <person name="Mackey A.J."/>
            <person name="Manning G."/>
            <person name="Martin F."/>
            <person name="Muraguchi H."/>
            <person name="Natvig D.O."/>
            <person name="Palmerini H."/>
            <person name="Ramesh M.A."/>
            <person name="Rehmeyer C.J."/>
            <person name="Roe B.A."/>
            <person name="Shenoy N."/>
            <person name="Stanke M."/>
            <person name="Ter-Hovhannisyan V."/>
            <person name="Tunlid A."/>
            <person name="Velagapudi R."/>
            <person name="Vision T.J."/>
            <person name="Zeng Q."/>
            <person name="Zolan M.E."/>
            <person name="Pukkila P.J."/>
        </authorList>
    </citation>
    <scope>NUCLEOTIDE SEQUENCE [LARGE SCALE GENOMIC DNA]</scope>
    <source>
        <strain evidence="13">Okayama-7 / 130 / ATCC MYA-4618 / FGSC 9003</strain>
    </source>
</reference>
<evidence type="ECO:0000256" key="7">
    <source>
        <dbReference type="PROSITE-ProRule" id="PRU00176"/>
    </source>
</evidence>
<evidence type="ECO:0000256" key="4">
    <source>
        <dbReference type="ARBA" id="ARBA00022833"/>
    </source>
</evidence>
<name>A8N0V3_COPC7</name>
<evidence type="ECO:0000256" key="6">
    <source>
        <dbReference type="ARBA" id="ARBA00043866"/>
    </source>
</evidence>
<feature type="compositionally biased region" description="Gly residues" evidence="9">
    <location>
        <begin position="815"/>
        <end position="827"/>
    </location>
</feature>
<feature type="region of interest" description="Disordered" evidence="9">
    <location>
        <begin position="80"/>
        <end position="162"/>
    </location>
</feature>
<evidence type="ECO:0000259" key="10">
    <source>
        <dbReference type="PROSITE" id="PS50102"/>
    </source>
</evidence>
<keyword evidence="2 8" id="KW-0479">Metal-binding</keyword>
<dbReference type="Gene3D" id="3.30.70.330">
    <property type="match status" value="1"/>
</dbReference>
<evidence type="ECO:0000313" key="12">
    <source>
        <dbReference type="EMBL" id="EAU93337.2"/>
    </source>
</evidence>
<dbReference type="KEGG" id="cci:CC1G_08650"/>
<dbReference type="AlphaFoldDB" id="A8N0V3"/>
<dbReference type="CDD" id="cd12257">
    <property type="entry name" value="RRM1_RBM26_like"/>
    <property type="match status" value="1"/>
</dbReference>
<evidence type="ECO:0000256" key="8">
    <source>
        <dbReference type="PROSITE-ProRule" id="PRU00723"/>
    </source>
</evidence>
<dbReference type="PROSITE" id="PS50103">
    <property type="entry name" value="ZF_C3H1"/>
    <property type="match status" value="1"/>
</dbReference>
<feature type="compositionally biased region" description="Basic and acidic residues" evidence="9">
    <location>
        <begin position="792"/>
        <end position="811"/>
    </location>
</feature>
<dbReference type="InterPro" id="IPR012677">
    <property type="entry name" value="Nucleotide-bd_a/b_plait_sf"/>
</dbReference>
<feature type="domain" description="C3H1-type" evidence="11">
    <location>
        <begin position="184"/>
        <end position="212"/>
    </location>
</feature>
<protein>
    <submittedName>
        <fullName evidence="12">RRM domain-containing protein</fullName>
    </submittedName>
</protein>
<dbReference type="FunCoup" id="A8N0V3">
    <property type="interactions" value="616"/>
</dbReference>
<dbReference type="GO" id="GO:0006397">
    <property type="term" value="P:mRNA processing"/>
    <property type="evidence" value="ECO:0007669"/>
    <property type="project" value="UniProtKB-KW"/>
</dbReference>
<evidence type="ECO:0000256" key="5">
    <source>
        <dbReference type="ARBA" id="ARBA00022884"/>
    </source>
</evidence>
<dbReference type="InterPro" id="IPR045137">
    <property type="entry name" value="RBM26/27"/>
</dbReference>
<feature type="compositionally biased region" description="Basic and acidic residues" evidence="9">
    <location>
        <begin position="601"/>
        <end position="611"/>
    </location>
</feature>
<dbReference type="PROSITE" id="PS50102">
    <property type="entry name" value="RRM"/>
    <property type="match status" value="1"/>
</dbReference>
<dbReference type="VEuPathDB" id="FungiDB:CC1G_08650"/>
<dbReference type="Gene3D" id="4.10.1000.10">
    <property type="entry name" value="Zinc finger, CCCH-type"/>
    <property type="match status" value="1"/>
</dbReference>